<dbReference type="PANTHER" id="PTHR43037">
    <property type="entry name" value="UNNAMED PRODUCT-RELATED"/>
    <property type="match status" value="1"/>
</dbReference>
<keyword evidence="1" id="KW-0732">Signal</keyword>
<dbReference type="RefSeq" id="WP_238227765.1">
    <property type="nucleotide sequence ID" value="NZ_BPQD01000037.1"/>
</dbReference>
<evidence type="ECO:0000256" key="2">
    <source>
        <dbReference type="ARBA" id="ARBA00022801"/>
    </source>
</evidence>
<gene>
    <name evidence="3" type="ORF">QWZ12_16495</name>
</gene>
<comment type="caution">
    <text evidence="3">The sequence shown here is derived from an EMBL/GenBank/DDBJ whole genome shotgun (WGS) entry which is preliminary data.</text>
</comment>
<evidence type="ECO:0000256" key="1">
    <source>
        <dbReference type="ARBA" id="ARBA00022729"/>
    </source>
</evidence>
<evidence type="ECO:0000313" key="3">
    <source>
        <dbReference type="EMBL" id="MDN3592198.1"/>
    </source>
</evidence>
<accession>A0ABT8BK95</accession>
<dbReference type="SUPFAM" id="SSF53474">
    <property type="entry name" value="alpha/beta-Hydrolases"/>
    <property type="match status" value="1"/>
</dbReference>
<protein>
    <submittedName>
        <fullName evidence="3">Esterase</fullName>
    </submittedName>
</protein>
<dbReference type="EMBL" id="JAUFPX010000016">
    <property type="protein sequence ID" value="MDN3592198.1"/>
    <property type="molecule type" value="Genomic_DNA"/>
</dbReference>
<sequence length="251" mass="26359">MTEAVPLPPELTGRLGFAHRLPMAAPLPPGRQALGLFETRDAVLVVPDGLVPGHPVPLVVLFHGGGGSAERILPMLEAHALAERFLLLAPQSLFPTWDLVIGGHGPDRERLSLALAAVQARFPLDPAHLVFAGHSDGGSYALSLGLANGDVVTHIVASSAGFLSVHAQVGAPRLFVSHGTRDEQIPIDRSARIHVTQLRAAGYAVESVEYDGPHAYRPEVVAQAVAFALDRDSDGIMPSAGVGQSPNYSQG</sequence>
<reference evidence="4" key="1">
    <citation type="journal article" date="2019" name="Int. J. Syst. Evol. Microbiol.">
        <title>The Global Catalogue of Microorganisms (GCM) 10K type strain sequencing project: providing services to taxonomists for standard genome sequencing and annotation.</title>
        <authorList>
            <consortium name="The Broad Institute Genomics Platform"/>
            <consortium name="The Broad Institute Genome Sequencing Center for Infectious Disease"/>
            <person name="Wu L."/>
            <person name="Ma J."/>
        </authorList>
    </citation>
    <scope>NUCLEOTIDE SEQUENCE [LARGE SCALE GENOMIC DNA]</scope>
    <source>
        <strain evidence="4">CECT 7069</strain>
    </source>
</reference>
<evidence type="ECO:0000313" key="4">
    <source>
        <dbReference type="Proteomes" id="UP001224644"/>
    </source>
</evidence>
<name>A0ABT8BK95_9HYPH</name>
<keyword evidence="4" id="KW-1185">Reference proteome</keyword>
<dbReference type="InterPro" id="IPR029058">
    <property type="entry name" value="AB_hydrolase_fold"/>
</dbReference>
<keyword evidence="2" id="KW-0378">Hydrolase</keyword>
<dbReference type="Gene3D" id="3.40.50.1820">
    <property type="entry name" value="alpha/beta hydrolase"/>
    <property type="match status" value="1"/>
</dbReference>
<dbReference type="Proteomes" id="UP001224644">
    <property type="component" value="Unassembled WGS sequence"/>
</dbReference>
<proteinExistence type="predicted"/>
<dbReference type="InterPro" id="IPR050955">
    <property type="entry name" value="Plant_Biomass_Hydrol_Est"/>
</dbReference>
<organism evidence="3 4">
    <name type="scientific">Methylobacterium adhaesivum</name>
    <dbReference type="NCBI Taxonomy" id="333297"/>
    <lineage>
        <taxon>Bacteria</taxon>
        <taxon>Pseudomonadati</taxon>
        <taxon>Pseudomonadota</taxon>
        <taxon>Alphaproteobacteria</taxon>
        <taxon>Hyphomicrobiales</taxon>
        <taxon>Methylobacteriaceae</taxon>
        <taxon>Methylobacterium</taxon>
    </lineage>
</organism>
<dbReference type="PANTHER" id="PTHR43037:SF5">
    <property type="entry name" value="FERULOYL ESTERASE"/>
    <property type="match status" value="1"/>
</dbReference>